<evidence type="ECO:0000313" key="2">
    <source>
        <dbReference type="Proteomes" id="UP001605036"/>
    </source>
</evidence>
<accession>A0ABD1XV48</accession>
<comment type="caution">
    <text evidence="1">The sequence shown here is derived from an EMBL/GenBank/DDBJ whole genome shotgun (WGS) entry which is preliminary data.</text>
</comment>
<keyword evidence="2" id="KW-1185">Reference proteome</keyword>
<reference evidence="1 2" key="1">
    <citation type="submission" date="2024-09" db="EMBL/GenBank/DDBJ databases">
        <title>Chromosome-scale assembly of Riccia fluitans.</title>
        <authorList>
            <person name="Paukszto L."/>
            <person name="Sawicki J."/>
            <person name="Karawczyk K."/>
            <person name="Piernik-Szablinska J."/>
            <person name="Szczecinska M."/>
            <person name="Mazdziarz M."/>
        </authorList>
    </citation>
    <scope>NUCLEOTIDE SEQUENCE [LARGE SCALE GENOMIC DNA]</scope>
    <source>
        <strain evidence="1">Rf_01</strain>
        <tissue evidence="1">Aerial parts of the thallus</tissue>
    </source>
</reference>
<proteinExistence type="predicted"/>
<organism evidence="1 2">
    <name type="scientific">Riccia fluitans</name>
    <dbReference type="NCBI Taxonomy" id="41844"/>
    <lineage>
        <taxon>Eukaryota</taxon>
        <taxon>Viridiplantae</taxon>
        <taxon>Streptophyta</taxon>
        <taxon>Embryophyta</taxon>
        <taxon>Marchantiophyta</taxon>
        <taxon>Marchantiopsida</taxon>
        <taxon>Marchantiidae</taxon>
        <taxon>Marchantiales</taxon>
        <taxon>Ricciaceae</taxon>
        <taxon>Riccia</taxon>
    </lineage>
</organism>
<protein>
    <submittedName>
        <fullName evidence="1">Uncharacterized protein</fullName>
    </submittedName>
</protein>
<evidence type="ECO:0000313" key="1">
    <source>
        <dbReference type="EMBL" id="KAL2612833.1"/>
    </source>
</evidence>
<dbReference type="EMBL" id="JBHFFA010000007">
    <property type="protein sequence ID" value="KAL2612833.1"/>
    <property type="molecule type" value="Genomic_DNA"/>
</dbReference>
<sequence length="113" mass="13332">MMVEKGISKIQSHVTHFDDLKDYDFDDVADEEFFDDKMDMEDLNETFASCSTEELWKEDDGENELKDVVIEDMALKYNIKPEKVEELNKNFPHHQVPLVVLNCLEILMEEPKF</sequence>
<dbReference type="AlphaFoldDB" id="A0ABD1XV48"/>
<name>A0ABD1XV48_9MARC</name>
<dbReference type="Proteomes" id="UP001605036">
    <property type="component" value="Unassembled WGS sequence"/>
</dbReference>
<gene>
    <name evidence="1" type="ORF">R1flu_024525</name>
</gene>